<gene>
    <name evidence="3" type="ORF">BCR42DRAFT_403224</name>
</gene>
<keyword evidence="1" id="KW-0560">Oxidoreductase</keyword>
<dbReference type="EMBL" id="MCGE01000002">
    <property type="protein sequence ID" value="ORZ24586.1"/>
    <property type="molecule type" value="Genomic_DNA"/>
</dbReference>
<dbReference type="Proteomes" id="UP000193560">
    <property type="component" value="Unassembled WGS sequence"/>
</dbReference>
<keyword evidence="4" id="KW-1185">Reference proteome</keyword>
<dbReference type="PANTHER" id="PTHR43205">
    <property type="entry name" value="PROSTAGLANDIN REDUCTASE"/>
    <property type="match status" value="1"/>
</dbReference>
<dbReference type="AlphaFoldDB" id="A0A1X2IZ36"/>
<dbReference type="InterPro" id="IPR045010">
    <property type="entry name" value="MDR_fam"/>
</dbReference>
<dbReference type="InterPro" id="IPR041694">
    <property type="entry name" value="ADH_N_2"/>
</dbReference>
<dbReference type="FunFam" id="3.40.50.720:FF:000121">
    <property type="entry name" value="Prostaglandin reductase 2"/>
    <property type="match status" value="1"/>
</dbReference>
<dbReference type="PANTHER" id="PTHR43205:SF7">
    <property type="entry name" value="PROSTAGLANDIN REDUCTASE 1"/>
    <property type="match status" value="1"/>
</dbReference>
<evidence type="ECO:0000256" key="1">
    <source>
        <dbReference type="ARBA" id="ARBA00023002"/>
    </source>
</evidence>
<dbReference type="InterPro" id="IPR020843">
    <property type="entry name" value="ER"/>
</dbReference>
<organism evidence="3 4">
    <name type="scientific">Absidia repens</name>
    <dbReference type="NCBI Taxonomy" id="90262"/>
    <lineage>
        <taxon>Eukaryota</taxon>
        <taxon>Fungi</taxon>
        <taxon>Fungi incertae sedis</taxon>
        <taxon>Mucoromycota</taxon>
        <taxon>Mucoromycotina</taxon>
        <taxon>Mucoromycetes</taxon>
        <taxon>Mucorales</taxon>
        <taxon>Cunninghamellaceae</taxon>
        <taxon>Absidia</taxon>
    </lineage>
</organism>
<dbReference type="SMART" id="SM00829">
    <property type="entry name" value="PKS_ER"/>
    <property type="match status" value="1"/>
</dbReference>
<sequence length="347" mass="38075">MVTNTQVIFSKVPSTFPVSGEHITINKSQFDLEAPLAEGEFIVKTLVLSVDPYMRGRMRDASIKSYAPAFILGQPMDGHSVMQVIKSNSVKTKEGDYLYGMGKFEEYTKWNDKTASEQNLVVRNDPKSNGIPVSYYVGVLGMPGLTAHYGLYAIGNIKKGETIYISAASGAVGQLAGQISKAHGLRVVGSAGSAEKVAYLKEIGFDAAFNYKTDDTDAKLTELCPNGVDVYFENVGGKMLEIVLTHMNTFGRIIGCGMISQYNLAKPEKVGNLMNIVSKRLKFEGFIIFDHPEAESQFLKDVTQMILDKKIRYQETHTKGIENTPEALLDVLTGKNFGKQVVDVANV</sequence>
<evidence type="ECO:0000313" key="4">
    <source>
        <dbReference type="Proteomes" id="UP000193560"/>
    </source>
</evidence>
<accession>A0A1X2IZ36</accession>
<evidence type="ECO:0000313" key="3">
    <source>
        <dbReference type="EMBL" id="ORZ24586.1"/>
    </source>
</evidence>
<dbReference type="CDD" id="cd05288">
    <property type="entry name" value="PGDH"/>
    <property type="match status" value="1"/>
</dbReference>
<dbReference type="InterPro" id="IPR036291">
    <property type="entry name" value="NAD(P)-bd_dom_sf"/>
</dbReference>
<comment type="caution">
    <text evidence="3">The sequence shown here is derived from an EMBL/GenBank/DDBJ whole genome shotgun (WGS) entry which is preliminary data.</text>
</comment>
<dbReference type="Pfam" id="PF16884">
    <property type="entry name" value="ADH_N_2"/>
    <property type="match status" value="1"/>
</dbReference>
<dbReference type="OrthoDB" id="809632at2759"/>
<proteinExistence type="predicted"/>
<dbReference type="SUPFAM" id="SSF50129">
    <property type="entry name" value="GroES-like"/>
    <property type="match status" value="1"/>
</dbReference>
<name>A0A1X2IZ36_9FUNG</name>
<protein>
    <recommendedName>
        <fullName evidence="2">Enoyl reductase (ER) domain-containing protein</fullName>
    </recommendedName>
</protein>
<dbReference type="Gene3D" id="3.40.50.720">
    <property type="entry name" value="NAD(P)-binding Rossmann-like Domain"/>
    <property type="match status" value="1"/>
</dbReference>
<dbReference type="InterPro" id="IPR011032">
    <property type="entry name" value="GroES-like_sf"/>
</dbReference>
<evidence type="ECO:0000259" key="2">
    <source>
        <dbReference type="SMART" id="SM00829"/>
    </source>
</evidence>
<feature type="domain" description="Enoyl reductase (ER)" evidence="2">
    <location>
        <begin position="56"/>
        <end position="342"/>
    </location>
</feature>
<dbReference type="Pfam" id="PF00107">
    <property type="entry name" value="ADH_zinc_N"/>
    <property type="match status" value="1"/>
</dbReference>
<reference evidence="3 4" key="1">
    <citation type="submission" date="2016-07" db="EMBL/GenBank/DDBJ databases">
        <title>Pervasive Adenine N6-methylation of Active Genes in Fungi.</title>
        <authorList>
            <consortium name="DOE Joint Genome Institute"/>
            <person name="Mondo S.J."/>
            <person name="Dannebaum R.O."/>
            <person name="Kuo R.C."/>
            <person name="Labutti K."/>
            <person name="Haridas S."/>
            <person name="Kuo A."/>
            <person name="Salamov A."/>
            <person name="Ahrendt S.R."/>
            <person name="Lipzen A."/>
            <person name="Sullivan W."/>
            <person name="Andreopoulos W.B."/>
            <person name="Clum A."/>
            <person name="Lindquist E."/>
            <person name="Daum C."/>
            <person name="Ramamoorthy G.K."/>
            <person name="Gryganskyi A."/>
            <person name="Culley D."/>
            <person name="Magnuson J.K."/>
            <person name="James T.Y."/>
            <person name="O'Malley M.A."/>
            <person name="Stajich J.E."/>
            <person name="Spatafora J.W."/>
            <person name="Visel A."/>
            <person name="Grigoriev I.V."/>
        </authorList>
    </citation>
    <scope>NUCLEOTIDE SEQUENCE [LARGE SCALE GENOMIC DNA]</scope>
    <source>
        <strain evidence="3 4">NRRL 1336</strain>
    </source>
</reference>
<dbReference type="SUPFAM" id="SSF51735">
    <property type="entry name" value="NAD(P)-binding Rossmann-fold domains"/>
    <property type="match status" value="1"/>
</dbReference>
<dbReference type="GO" id="GO:0016628">
    <property type="term" value="F:oxidoreductase activity, acting on the CH-CH group of donors, NAD or NADP as acceptor"/>
    <property type="evidence" value="ECO:0007669"/>
    <property type="project" value="InterPro"/>
</dbReference>
<dbReference type="STRING" id="90262.A0A1X2IZ36"/>
<dbReference type="InterPro" id="IPR013149">
    <property type="entry name" value="ADH-like_C"/>
</dbReference>
<dbReference type="Gene3D" id="3.90.180.10">
    <property type="entry name" value="Medium-chain alcohol dehydrogenases, catalytic domain"/>
    <property type="match status" value="1"/>
</dbReference>